<evidence type="ECO:0000256" key="2">
    <source>
        <dbReference type="ARBA" id="ARBA00022723"/>
    </source>
</evidence>
<accession>A0ABV2D925</accession>
<dbReference type="Gene3D" id="3.90.1590.10">
    <property type="entry name" value="glutathione-dependent formaldehyde- activating enzyme (gfa)"/>
    <property type="match status" value="1"/>
</dbReference>
<proteinExistence type="inferred from homology"/>
<organism evidence="6 7">
    <name type="scientific">Mesorhizobium shangrilense</name>
    <dbReference type="NCBI Taxonomy" id="460060"/>
    <lineage>
        <taxon>Bacteria</taxon>
        <taxon>Pseudomonadati</taxon>
        <taxon>Pseudomonadota</taxon>
        <taxon>Alphaproteobacteria</taxon>
        <taxon>Hyphomicrobiales</taxon>
        <taxon>Phyllobacteriaceae</taxon>
        <taxon>Mesorhizobium</taxon>
    </lineage>
</organism>
<name>A0ABV2D925_9HYPH</name>
<dbReference type="RefSeq" id="WP_354458029.1">
    <property type="nucleotide sequence ID" value="NZ_JBEWSZ010000001.1"/>
</dbReference>
<dbReference type="Pfam" id="PF04828">
    <property type="entry name" value="GFA"/>
    <property type="match status" value="1"/>
</dbReference>
<dbReference type="PANTHER" id="PTHR33337:SF40">
    <property type="entry name" value="CENP-V_GFA DOMAIN-CONTAINING PROTEIN-RELATED"/>
    <property type="match status" value="1"/>
</dbReference>
<keyword evidence="2" id="KW-0479">Metal-binding</keyword>
<dbReference type="EMBL" id="JBEWSZ010000001">
    <property type="protein sequence ID" value="MET2825958.1"/>
    <property type="molecule type" value="Genomic_DNA"/>
</dbReference>
<feature type="domain" description="CENP-V/GFA" evidence="5">
    <location>
        <begin position="2"/>
        <end position="112"/>
    </location>
</feature>
<evidence type="ECO:0000256" key="4">
    <source>
        <dbReference type="ARBA" id="ARBA00023239"/>
    </source>
</evidence>
<dbReference type="PANTHER" id="PTHR33337">
    <property type="entry name" value="GFA DOMAIN-CONTAINING PROTEIN"/>
    <property type="match status" value="1"/>
</dbReference>
<evidence type="ECO:0000259" key="5">
    <source>
        <dbReference type="PROSITE" id="PS51891"/>
    </source>
</evidence>
<dbReference type="SUPFAM" id="SSF51316">
    <property type="entry name" value="Mss4-like"/>
    <property type="match status" value="1"/>
</dbReference>
<comment type="caution">
    <text evidence="6">The sequence shown here is derived from an EMBL/GenBank/DDBJ whole genome shotgun (WGS) entry which is preliminary data.</text>
</comment>
<dbReference type="Proteomes" id="UP001548832">
    <property type="component" value="Unassembled WGS sequence"/>
</dbReference>
<evidence type="ECO:0000256" key="1">
    <source>
        <dbReference type="ARBA" id="ARBA00005495"/>
    </source>
</evidence>
<comment type="similarity">
    <text evidence="1">Belongs to the Gfa family.</text>
</comment>
<evidence type="ECO:0000256" key="3">
    <source>
        <dbReference type="ARBA" id="ARBA00022833"/>
    </source>
</evidence>
<dbReference type="InterPro" id="IPR011057">
    <property type="entry name" value="Mss4-like_sf"/>
</dbReference>
<reference evidence="6 7" key="1">
    <citation type="submission" date="2024-06" db="EMBL/GenBank/DDBJ databases">
        <authorList>
            <person name="Kim D.-U."/>
        </authorList>
    </citation>
    <scope>NUCLEOTIDE SEQUENCE [LARGE SCALE GENOMIC DNA]</scope>
    <source>
        <strain evidence="6 7">KACC15460</strain>
    </source>
</reference>
<sequence>MRTASCACGQLKISCDGEPALVALCHCLDCQKRTGSTYGVAAFFERDKAAAEGTAGIYSRSAQSGRQVAFHFCAACGSSVFWEPEQKPEWIAVAVGCFADPTFPAPTRIAWEERRHPWVCLGGGLTD</sequence>
<keyword evidence="3" id="KW-0862">Zinc</keyword>
<keyword evidence="4" id="KW-0456">Lyase</keyword>
<keyword evidence="7" id="KW-1185">Reference proteome</keyword>
<dbReference type="InterPro" id="IPR006913">
    <property type="entry name" value="CENP-V/GFA"/>
</dbReference>
<protein>
    <submittedName>
        <fullName evidence="6">GFA family protein</fullName>
    </submittedName>
</protein>
<evidence type="ECO:0000313" key="6">
    <source>
        <dbReference type="EMBL" id="MET2825958.1"/>
    </source>
</evidence>
<evidence type="ECO:0000313" key="7">
    <source>
        <dbReference type="Proteomes" id="UP001548832"/>
    </source>
</evidence>
<dbReference type="PROSITE" id="PS51891">
    <property type="entry name" value="CENP_V_GFA"/>
    <property type="match status" value="1"/>
</dbReference>
<gene>
    <name evidence="6" type="ORF">ABVQ20_03105</name>
</gene>